<gene>
    <name evidence="2" type="ORF">IEW27_13315</name>
    <name evidence="3" type="ORF">LNP80_11960</name>
</gene>
<evidence type="ECO:0000256" key="1">
    <source>
        <dbReference type="SAM" id="SignalP"/>
    </source>
</evidence>
<dbReference type="Proteomes" id="UP001107960">
    <property type="component" value="Unassembled WGS sequence"/>
</dbReference>
<feature type="chain" id="PRO_5040364330" description="Lipoprotein" evidence="1">
    <location>
        <begin position="25"/>
        <end position="258"/>
    </location>
</feature>
<reference evidence="3" key="1">
    <citation type="submission" date="2021-11" db="EMBL/GenBank/DDBJ databases">
        <title>Description of novel Chryseobacterium species.</title>
        <authorList>
            <person name="Saticioglu I.B."/>
            <person name="Ay H."/>
            <person name="Altun S."/>
            <person name="Duman M."/>
        </authorList>
    </citation>
    <scope>NUCLEOTIDE SEQUENCE</scope>
    <source>
        <strain evidence="3">C-39</strain>
    </source>
</reference>
<evidence type="ECO:0000313" key="3">
    <source>
        <dbReference type="EMBL" id="MCC9034959.1"/>
    </source>
</evidence>
<evidence type="ECO:0000313" key="5">
    <source>
        <dbReference type="Proteomes" id="UP001107960"/>
    </source>
</evidence>
<evidence type="ECO:0008006" key="6">
    <source>
        <dbReference type="Google" id="ProtNLM"/>
    </source>
</evidence>
<evidence type="ECO:0000313" key="4">
    <source>
        <dbReference type="Proteomes" id="UP000603715"/>
    </source>
</evidence>
<feature type="signal peptide" evidence="1">
    <location>
        <begin position="1"/>
        <end position="24"/>
    </location>
</feature>
<reference evidence="2" key="3">
    <citation type="submission" date="2024-05" db="EMBL/GenBank/DDBJ databases">
        <title>Description of novel Chryseobacterium sp. strain C-2.</title>
        <authorList>
            <person name="Saticioglu I.B."/>
        </authorList>
    </citation>
    <scope>NUCLEOTIDE SEQUENCE</scope>
    <source>
        <strain evidence="2">C-2</strain>
    </source>
</reference>
<sequence length="258" mass="28367">MKKIMKNFSIVFIAIMLFSLSSCQEDTKEESVQTSMENFTLKTESLKSLSPFSISYKINEIKIKKNSSSSYRVSTIRYNDESLDSITDTFDISIIGNILKISVDFTSNKYFIEKNTETNQLYFSINNEKEMILENSLQNIKENDLYALNRLITLYVELYDNTIRKMGPETDILAKKTCAMFESNIGFTGTAASIRSIEDAQAFIANGHGDCSIKGTDISCAGGNHVCLSTTTMQCSGATCSGGQSGGGTGGGGWKTSN</sequence>
<dbReference type="PROSITE" id="PS51257">
    <property type="entry name" value="PROKAR_LIPOPROTEIN"/>
    <property type="match status" value="1"/>
</dbReference>
<keyword evidence="4" id="KW-1185">Reference proteome</keyword>
<accession>A0A9Q3YRM1</accession>
<dbReference type="EMBL" id="JACXXP010000016">
    <property type="protein sequence ID" value="MBD3905563.1"/>
    <property type="molecule type" value="Genomic_DNA"/>
</dbReference>
<dbReference type="EMBL" id="JAJJML010000001">
    <property type="protein sequence ID" value="MCC9034959.1"/>
    <property type="molecule type" value="Genomic_DNA"/>
</dbReference>
<organism evidence="3 5">
    <name type="scientific">Chryseobacterium muglaense</name>
    <dbReference type="NCBI Taxonomy" id="2893752"/>
    <lineage>
        <taxon>Bacteria</taxon>
        <taxon>Pseudomonadati</taxon>
        <taxon>Bacteroidota</taxon>
        <taxon>Flavobacteriia</taxon>
        <taxon>Flavobacteriales</taxon>
        <taxon>Weeksellaceae</taxon>
        <taxon>Chryseobacterium group</taxon>
        <taxon>Chryseobacterium</taxon>
    </lineage>
</organism>
<dbReference type="AlphaFoldDB" id="A0A9Q3YRM1"/>
<evidence type="ECO:0000313" key="2">
    <source>
        <dbReference type="EMBL" id="MBD3905563.1"/>
    </source>
</evidence>
<comment type="caution">
    <text evidence="3">The sequence shown here is derived from an EMBL/GenBank/DDBJ whole genome shotgun (WGS) entry which is preliminary data.</text>
</comment>
<dbReference type="RefSeq" id="WP_191180049.1">
    <property type="nucleotide sequence ID" value="NZ_JACXXP010000016.1"/>
</dbReference>
<name>A0A9Q3YRM1_9FLAO</name>
<reference evidence="4" key="2">
    <citation type="submission" date="2023-07" db="EMBL/GenBank/DDBJ databases">
        <title>Description of novel Chryseobacterium sp. strain C-2.</title>
        <authorList>
            <person name="Saticioglu I.B."/>
        </authorList>
    </citation>
    <scope>NUCLEOTIDE SEQUENCE [LARGE SCALE GENOMIC DNA]</scope>
    <source>
        <strain evidence="4">C-2</strain>
    </source>
</reference>
<protein>
    <recommendedName>
        <fullName evidence="6">Lipoprotein</fullName>
    </recommendedName>
</protein>
<keyword evidence="1" id="KW-0732">Signal</keyword>
<proteinExistence type="predicted"/>
<dbReference type="Proteomes" id="UP000603715">
    <property type="component" value="Unassembled WGS sequence"/>
</dbReference>